<gene>
    <name evidence="5" type="primary">queA</name>
    <name evidence="6" type="ORF">DB32_005078</name>
</gene>
<comment type="catalytic activity">
    <reaction evidence="5">
        <text>7-aminomethyl-7-carbaguanosine(34) in tRNA + S-adenosyl-L-methionine = epoxyqueuosine(34) in tRNA + adenine + L-methionine + 2 H(+)</text>
        <dbReference type="Rhea" id="RHEA:32155"/>
        <dbReference type="Rhea" id="RHEA-COMP:10342"/>
        <dbReference type="Rhea" id="RHEA-COMP:18582"/>
        <dbReference type="ChEBI" id="CHEBI:15378"/>
        <dbReference type="ChEBI" id="CHEBI:16708"/>
        <dbReference type="ChEBI" id="CHEBI:57844"/>
        <dbReference type="ChEBI" id="CHEBI:59789"/>
        <dbReference type="ChEBI" id="CHEBI:82833"/>
        <dbReference type="ChEBI" id="CHEBI:194443"/>
        <dbReference type="EC" id="2.4.99.17"/>
    </reaction>
</comment>
<dbReference type="NCBIfam" id="NF001140">
    <property type="entry name" value="PRK00147.1"/>
    <property type="match status" value="1"/>
</dbReference>
<dbReference type="UniPathway" id="UPA00392"/>
<dbReference type="KEGG" id="samy:DB32_005078"/>
<dbReference type="InterPro" id="IPR042118">
    <property type="entry name" value="QueA_dom1"/>
</dbReference>
<dbReference type="EC" id="2.4.99.17" evidence="5"/>
<keyword evidence="4 5" id="KW-0671">Queuosine biosynthesis</keyword>
<protein>
    <recommendedName>
        <fullName evidence="5">S-adenosylmethionine:tRNA ribosyltransferase-isomerase</fullName>
        <ecNumber evidence="5">2.4.99.17</ecNumber>
    </recommendedName>
    <alternativeName>
        <fullName evidence="5">Queuosine biosynthesis protein QueA</fullName>
    </alternativeName>
</protein>
<dbReference type="EMBL" id="CP011125">
    <property type="protein sequence ID" value="AKF07929.1"/>
    <property type="molecule type" value="Genomic_DNA"/>
</dbReference>
<dbReference type="SUPFAM" id="SSF111337">
    <property type="entry name" value="QueA-like"/>
    <property type="match status" value="1"/>
</dbReference>
<dbReference type="GO" id="GO:0005737">
    <property type="term" value="C:cytoplasm"/>
    <property type="evidence" value="ECO:0007669"/>
    <property type="project" value="UniProtKB-SubCell"/>
</dbReference>
<dbReference type="InterPro" id="IPR036100">
    <property type="entry name" value="QueA_sf"/>
</dbReference>
<dbReference type="HAMAP" id="MF_00113">
    <property type="entry name" value="QueA"/>
    <property type="match status" value="1"/>
</dbReference>
<sequence>MDARELDFDLPEDLIAQTPPAERDAARLLVLSCDTGAIEHRRVLDLPELLAPSLLVVNDTRVLPARLFATKPTGGRVEILLLERTSAPGTRESWNAIARGTKSLRAGMRLSIASGFDAEVIALHEGGELDVALSASPSVRDALAAHGHVPLPPYIRRADDASDLERYQTVFAKDEGSVAAPTAGLHFSDRLLAALDAAGHRIARVTLHVGPGTFAPLRTETLDEHVMHEERWEIADETARAIAEARAEGRPVVAIGTTVVRTLESACDEHGIVRAGAGRTRIFIRPPYPFRAIDALFTNFHLPRSTLLALVMAFAGIEPTRRAYREAVDQRYRFFSYGDAMLIRGKK</sequence>
<reference evidence="6 7" key="1">
    <citation type="submission" date="2015-03" db="EMBL/GenBank/DDBJ databases">
        <title>Genome assembly of Sandaracinus amylolyticus DSM 53668.</title>
        <authorList>
            <person name="Sharma G."/>
            <person name="Subramanian S."/>
        </authorList>
    </citation>
    <scope>NUCLEOTIDE SEQUENCE [LARGE SCALE GENOMIC DNA]</scope>
    <source>
        <strain evidence="6 7">DSM 53668</strain>
    </source>
</reference>
<evidence type="ECO:0000256" key="1">
    <source>
        <dbReference type="ARBA" id="ARBA00022490"/>
    </source>
</evidence>
<dbReference type="NCBIfam" id="TIGR00113">
    <property type="entry name" value="queA"/>
    <property type="match status" value="1"/>
</dbReference>
<evidence type="ECO:0000256" key="2">
    <source>
        <dbReference type="ARBA" id="ARBA00022679"/>
    </source>
</evidence>
<dbReference type="AlphaFoldDB" id="A0A0F6SG20"/>
<evidence type="ECO:0000256" key="4">
    <source>
        <dbReference type="ARBA" id="ARBA00022785"/>
    </source>
</evidence>
<dbReference type="OrthoDB" id="9805933at2"/>
<dbReference type="InterPro" id="IPR003699">
    <property type="entry name" value="QueA"/>
</dbReference>
<dbReference type="InterPro" id="IPR042119">
    <property type="entry name" value="QueA_dom2"/>
</dbReference>
<organism evidence="6 7">
    <name type="scientific">Sandaracinus amylolyticus</name>
    <dbReference type="NCBI Taxonomy" id="927083"/>
    <lineage>
        <taxon>Bacteria</taxon>
        <taxon>Pseudomonadati</taxon>
        <taxon>Myxococcota</taxon>
        <taxon>Polyangia</taxon>
        <taxon>Polyangiales</taxon>
        <taxon>Sandaracinaceae</taxon>
        <taxon>Sandaracinus</taxon>
    </lineage>
</organism>
<comment type="pathway">
    <text evidence="5">tRNA modification; tRNA-queuosine biosynthesis.</text>
</comment>
<dbReference type="PANTHER" id="PTHR30307:SF0">
    <property type="entry name" value="S-ADENOSYLMETHIONINE:TRNA RIBOSYLTRANSFERASE-ISOMERASE"/>
    <property type="match status" value="1"/>
</dbReference>
<dbReference type="GO" id="GO:0051075">
    <property type="term" value="F:S-adenosylmethionine:tRNA ribosyltransferase-isomerase activity"/>
    <property type="evidence" value="ECO:0007669"/>
    <property type="project" value="UniProtKB-EC"/>
</dbReference>
<proteinExistence type="inferred from homology"/>
<evidence type="ECO:0000313" key="7">
    <source>
        <dbReference type="Proteomes" id="UP000034883"/>
    </source>
</evidence>
<comment type="similarity">
    <text evidence="5">Belongs to the QueA family.</text>
</comment>
<evidence type="ECO:0000313" key="6">
    <source>
        <dbReference type="EMBL" id="AKF07929.1"/>
    </source>
</evidence>
<accession>A0A0F6SG20</accession>
<keyword evidence="2 5" id="KW-0808">Transferase</keyword>
<evidence type="ECO:0000256" key="3">
    <source>
        <dbReference type="ARBA" id="ARBA00022691"/>
    </source>
</evidence>
<dbReference type="Proteomes" id="UP000034883">
    <property type="component" value="Chromosome"/>
</dbReference>
<dbReference type="STRING" id="927083.DB32_005078"/>
<dbReference type="GO" id="GO:0008616">
    <property type="term" value="P:tRNA queuosine(34) biosynthetic process"/>
    <property type="evidence" value="ECO:0007669"/>
    <property type="project" value="UniProtKB-UniRule"/>
</dbReference>
<dbReference type="Gene3D" id="2.40.10.240">
    <property type="entry name" value="QueA-like"/>
    <property type="match status" value="1"/>
</dbReference>
<keyword evidence="6" id="KW-0413">Isomerase</keyword>
<dbReference type="Pfam" id="PF02547">
    <property type="entry name" value="Queuosine_synth"/>
    <property type="match status" value="1"/>
</dbReference>
<dbReference type="Gene3D" id="3.40.1780.10">
    <property type="entry name" value="QueA-like"/>
    <property type="match status" value="1"/>
</dbReference>
<name>A0A0F6SG20_9BACT</name>
<evidence type="ECO:0000256" key="5">
    <source>
        <dbReference type="HAMAP-Rule" id="MF_00113"/>
    </source>
</evidence>
<comment type="subunit">
    <text evidence="5">Monomer.</text>
</comment>
<comment type="function">
    <text evidence="5">Transfers and isomerizes the ribose moiety from AdoMet to the 7-aminomethyl group of 7-deazaguanine (preQ1-tRNA) to give epoxyqueuosine (oQ-tRNA).</text>
</comment>
<dbReference type="PANTHER" id="PTHR30307">
    <property type="entry name" value="S-ADENOSYLMETHIONINE:TRNA RIBOSYLTRANSFERASE-ISOMERASE"/>
    <property type="match status" value="1"/>
</dbReference>
<keyword evidence="7" id="KW-1185">Reference proteome</keyword>
<comment type="subcellular location">
    <subcellularLocation>
        <location evidence="5">Cytoplasm</location>
    </subcellularLocation>
</comment>
<keyword evidence="1 5" id="KW-0963">Cytoplasm</keyword>
<keyword evidence="3 5" id="KW-0949">S-adenosyl-L-methionine</keyword>
<dbReference type="RefSeq" id="WP_053235131.1">
    <property type="nucleotide sequence ID" value="NZ_CP011125.1"/>
</dbReference>